<comment type="caution">
    <text evidence="2">The sequence shown here is derived from an EMBL/GenBank/DDBJ whole genome shotgun (WGS) entry which is preliminary data.</text>
</comment>
<evidence type="ECO:0000313" key="3">
    <source>
        <dbReference type="Proteomes" id="UP000036923"/>
    </source>
</evidence>
<keyword evidence="1" id="KW-1133">Transmembrane helix</keyword>
<name>A0A0L6JLH9_9FIRM</name>
<evidence type="ECO:0000313" key="2">
    <source>
        <dbReference type="EMBL" id="KNY26618.1"/>
    </source>
</evidence>
<proteinExistence type="predicted"/>
<feature type="transmembrane region" description="Helical" evidence="1">
    <location>
        <begin position="9"/>
        <end position="28"/>
    </location>
</feature>
<accession>A0A0L6JLH9</accession>
<protein>
    <submittedName>
        <fullName evidence="2">Uncharacterized protein</fullName>
    </submittedName>
</protein>
<dbReference type="EMBL" id="LGTC01000001">
    <property type="protein sequence ID" value="KNY26618.1"/>
    <property type="molecule type" value="Genomic_DNA"/>
</dbReference>
<gene>
    <name evidence="2" type="ORF">Bccel_1883</name>
</gene>
<keyword evidence="1" id="KW-0472">Membrane</keyword>
<keyword evidence="3" id="KW-1185">Reference proteome</keyword>
<dbReference type="RefSeq" id="WP_154673437.1">
    <property type="nucleotide sequence ID" value="NZ_JQKC01000006.1"/>
</dbReference>
<dbReference type="Proteomes" id="UP000036923">
    <property type="component" value="Unassembled WGS sequence"/>
</dbReference>
<organism evidence="2 3">
    <name type="scientific">Pseudobacteroides cellulosolvens ATCC 35603 = DSM 2933</name>
    <dbReference type="NCBI Taxonomy" id="398512"/>
    <lineage>
        <taxon>Bacteria</taxon>
        <taxon>Bacillati</taxon>
        <taxon>Bacillota</taxon>
        <taxon>Clostridia</taxon>
        <taxon>Eubacteriales</taxon>
        <taxon>Oscillospiraceae</taxon>
        <taxon>Pseudobacteroides</taxon>
    </lineage>
</organism>
<feature type="transmembrane region" description="Helical" evidence="1">
    <location>
        <begin position="34"/>
        <end position="51"/>
    </location>
</feature>
<keyword evidence="1" id="KW-0812">Transmembrane</keyword>
<reference evidence="3" key="1">
    <citation type="submission" date="2015-07" db="EMBL/GenBank/DDBJ databases">
        <title>Near-Complete Genome Sequence of the Cellulolytic Bacterium Bacteroides (Pseudobacteroides) cellulosolvens ATCC 35603.</title>
        <authorList>
            <person name="Dassa B."/>
            <person name="Utturkar S.M."/>
            <person name="Klingeman D.M."/>
            <person name="Hurt R.A."/>
            <person name="Keller M."/>
            <person name="Xu J."/>
            <person name="Reddy Y.H.K."/>
            <person name="Borovok I."/>
            <person name="Grinberg I.R."/>
            <person name="Lamed R."/>
            <person name="Zhivin O."/>
            <person name="Bayer E.A."/>
            <person name="Brown S.D."/>
        </authorList>
    </citation>
    <scope>NUCLEOTIDE SEQUENCE [LARGE SCALE GENOMIC DNA]</scope>
    <source>
        <strain evidence="3">DSM 2933</strain>
    </source>
</reference>
<sequence precursor="true">MGESAKPKSFIATAGGTLIIFSIVSAIAAQRISYLNFVILILGCLLLLVAYRKNIKKV</sequence>
<evidence type="ECO:0000256" key="1">
    <source>
        <dbReference type="SAM" id="Phobius"/>
    </source>
</evidence>
<dbReference type="AlphaFoldDB" id="A0A0L6JLH9"/>